<dbReference type="AlphaFoldDB" id="A0A916NND4"/>
<dbReference type="SUPFAM" id="SSF88946">
    <property type="entry name" value="Sigma2 domain of RNA polymerase sigma factors"/>
    <property type="match status" value="1"/>
</dbReference>
<gene>
    <name evidence="7" type="ORF">DYBT9275_05071</name>
</gene>
<organism evidence="7 8">
    <name type="scientific">Dyadobacter helix</name>
    <dbReference type="NCBI Taxonomy" id="2822344"/>
    <lineage>
        <taxon>Bacteria</taxon>
        <taxon>Pseudomonadati</taxon>
        <taxon>Bacteroidota</taxon>
        <taxon>Cytophagia</taxon>
        <taxon>Cytophagales</taxon>
        <taxon>Spirosomataceae</taxon>
        <taxon>Dyadobacter</taxon>
    </lineage>
</organism>
<dbReference type="InterPro" id="IPR013324">
    <property type="entry name" value="RNA_pol_sigma_r3/r4-like"/>
</dbReference>
<dbReference type="InterPro" id="IPR039425">
    <property type="entry name" value="RNA_pol_sigma-70-like"/>
</dbReference>
<dbReference type="PANTHER" id="PTHR43133">
    <property type="entry name" value="RNA POLYMERASE ECF-TYPE SIGMA FACTO"/>
    <property type="match status" value="1"/>
</dbReference>
<dbReference type="Gene3D" id="1.10.1740.10">
    <property type="match status" value="1"/>
</dbReference>
<comment type="caution">
    <text evidence="7">The sequence shown here is derived from an EMBL/GenBank/DDBJ whole genome shotgun (WGS) entry which is preliminary data.</text>
</comment>
<proteinExistence type="inferred from homology"/>
<dbReference type="EMBL" id="CAJRAF010000002">
    <property type="protein sequence ID" value="CAG5011989.1"/>
    <property type="molecule type" value="Genomic_DNA"/>
</dbReference>
<name>A0A916NND4_9BACT</name>
<dbReference type="RefSeq" id="WP_215241326.1">
    <property type="nucleotide sequence ID" value="NZ_CAJRAF010000002.1"/>
</dbReference>
<evidence type="ECO:0008006" key="9">
    <source>
        <dbReference type="Google" id="ProtNLM"/>
    </source>
</evidence>
<protein>
    <recommendedName>
        <fullName evidence="9">Sigma-70 family RNA polymerase sigma factor</fullName>
    </recommendedName>
</protein>
<dbReference type="GO" id="GO:0003677">
    <property type="term" value="F:DNA binding"/>
    <property type="evidence" value="ECO:0007669"/>
    <property type="project" value="InterPro"/>
</dbReference>
<evidence type="ECO:0000313" key="7">
    <source>
        <dbReference type="EMBL" id="CAG5011989.1"/>
    </source>
</evidence>
<dbReference type="NCBIfam" id="TIGR02937">
    <property type="entry name" value="sigma70-ECF"/>
    <property type="match status" value="1"/>
</dbReference>
<evidence type="ECO:0000256" key="1">
    <source>
        <dbReference type="ARBA" id="ARBA00010641"/>
    </source>
</evidence>
<accession>A0A916NND4</accession>
<dbReference type="InterPro" id="IPR013325">
    <property type="entry name" value="RNA_pol_sigma_r2"/>
</dbReference>
<dbReference type="Gene3D" id="1.10.10.10">
    <property type="entry name" value="Winged helix-like DNA-binding domain superfamily/Winged helix DNA-binding domain"/>
    <property type="match status" value="1"/>
</dbReference>
<keyword evidence="2" id="KW-0805">Transcription regulation</keyword>
<sequence length="186" mass="22366">MPNETEVAELWLAFKKGDKDAFNNLTVIYYKTLHNYGTKLTRDHALVDDCIQELFLDMWRRKEFLGDTGNVKFYLLKSLRRKIYIETQTRDKWQQESLDGNEDLDFIGEFSIETKMIEIETNEEEHKKLHLILNSLSRRQREVIYLKFYQEIDYEQIAKLMSINYQSVRNLVHTTIKEIKAAWFIN</sequence>
<evidence type="ECO:0000256" key="2">
    <source>
        <dbReference type="ARBA" id="ARBA00023015"/>
    </source>
</evidence>
<dbReference type="Proteomes" id="UP000680038">
    <property type="component" value="Unassembled WGS sequence"/>
</dbReference>
<keyword evidence="3" id="KW-0731">Sigma factor</keyword>
<dbReference type="SUPFAM" id="SSF88659">
    <property type="entry name" value="Sigma3 and sigma4 domains of RNA polymerase sigma factors"/>
    <property type="match status" value="1"/>
</dbReference>
<dbReference type="Pfam" id="PF04542">
    <property type="entry name" value="Sigma70_r2"/>
    <property type="match status" value="1"/>
</dbReference>
<dbReference type="InterPro" id="IPR014284">
    <property type="entry name" value="RNA_pol_sigma-70_dom"/>
</dbReference>
<keyword evidence="4" id="KW-0804">Transcription</keyword>
<dbReference type="GO" id="GO:0006352">
    <property type="term" value="P:DNA-templated transcription initiation"/>
    <property type="evidence" value="ECO:0007669"/>
    <property type="project" value="InterPro"/>
</dbReference>
<comment type="similarity">
    <text evidence="1">Belongs to the sigma-70 factor family. ECF subfamily.</text>
</comment>
<evidence type="ECO:0000256" key="4">
    <source>
        <dbReference type="ARBA" id="ARBA00023163"/>
    </source>
</evidence>
<feature type="domain" description="RNA polymerase sigma-70 region 2" evidence="5">
    <location>
        <begin position="29"/>
        <end position="84"/>
    </location>
</feature>
<feature type="domain" description="RNA polymerase sigma factor 70 region 4 type 2" evidence="6">
    <location>
        <begin position="128"/>
        <end position="173"/>
    </location>
</feature>
<dbReference type="Pfam" id="PF08281">
    <property type="entry name" value="Sigma70_r4_2"/>
    <property type="match status" value="1"/>
</dbReference>
<dbReference type="GO" id="GO:0016987">
    <property type="term" value="F:sigma factor activity"/>
    <property type="evidence" value="ECO:0007669"/>
    <property type="project" value="UniProtKB-KW"/>
</dbReference>
<dbReference type="InterPro" id="IPR007627">
    <property type="entry name" value="RNA_pol_sigma70_r2"/>
</dbReference>
<evidence type="ECO:0000259" key="5">
    <source>
        <dbReference type="Pfam" id="PF04542"/>
    </source>
</evidence>
<evidence type="ECO:0000313" key="8">
    <source>
        <dbReference type="Proteomes" id="UP000680038"/>
    </source>
</evidence>
<keyword evidence="8" id="KW-1185">Reference proteome</keyword>
<evidence type="ECO:0000256" key="3">
    <source>
        <dbReference type="ARBA" id="ARBA00023082"/>
    </source>
</evidence>
<dbReference type="InterPro" id="IPR036388">
    <property type="entry name" value="WH-like_DNA-bd_sf"/>
</dbReference>
<dbReference type="PANTHER" id="PTHR43133:SF46">
    <property type="entry name" value="RNA POLYMERASE SIGMA-70 FACTOR ECF SUBFAMILY"/>
    <property type="match status" value="1"/>
</dbReference>
<reference evidence="7" key="1">
    <citation type="submission" date="2021-04" db="EMBL/GenBank/DDBJ databases">
        <authorList>
            <person name="Rodrigo-Torres L."/>
            <person name="Arahal R. D."/>
            <person name="Lucena T."/>
        </authorList>
    </citation>
    <scope>NUCLEOTIDE SEQUENCE</scope>
    <source>
        <strain evidence="7">CECT 9275</strain>
    </source>
</reference>
<evidence type="ECO:0000259" key="6">
    <source>
        <dbReference type="Pfam" id="PF08281"/>
    </source>
</evidence>
<dbReference type="InterPro" id="IPR013249">
    <property type="entry name" value="RNA_pol_sigma70_r4_t2"/>
</dbReference>